<evidence type="ECO:0000256" key="2">
    <source>
        <dbReference type="SAM" id="SignalP"/>
    </source>
</evidence>
<dbReference type="AlphaFoldDB" id="F2BX78"/>
<dbReference type="SUPFAM" id="SSF56935">
    <property type="entry name" value="Porins"/>
    <property type="match status" value="1"/>
</dbReference>
<dbReference type="InterPro" id="IPR001119">
    <property type="entry name" value="SLH_dom"/>
</dbReference>
<dbReference type="PANTHER" id="PTHR43308:SF1">
    <property type="entry name" value="OUTER MEMBRANE PROTEIN ALPHA"/>
    <property type="match status" value="1"/>
</dbReference>
<dbReference type="Proteomes" id="UP000003503">
    <property type="component" value="Unassembled WGS sequence"/>
</dbReference>
<evidence type="ECO:0000259" key="3">
    <source>
        <dbReference type="PROSITE" id="PS51272"/>
    </source>
</evidence>
<dbReference type="InterPro" id="IPR023614">
    <property type="entry name" value="Porin_dom_sf"/>
</dbReference>
<gene>
    <name evidence="4" type="ORF">HMPREF9083_0766</name>
</gene>
<feature type="compositionally biased region" description="Basic and acidic residues" evidence="1">
    <location>
        <begin position="173"/>
        <end position="193"/>
    </location>
</feature>
<dbReference type="PANTHER" id="PTHR43308">
    <property type="entry name" value="OUTER MEMBRANE PROTEIN ALPHA-RELATED"/>
    <property type="match status" value="1"/>
</dbReference>
<evidence type="ECO:0000313" key="5">
    <source>
        <dbReference type="Proteomes" id="UP000003503"/>
    </source>
</evidence>
<dbReference type="Pfam" id="PF00395">
    <property type="entry name" value="SLH"/>
    <property type="match status" value="1"/>
</dbReference>
<dbReference type="Gene3D" id="2.40.160.10">
    <property type="entry name" value="Porin"/>
    <property type="match status" value="1"/>
</dbReference>
<dbReference type="HOGENOM" id="CLU_036587_1_0_9"/>
<organism evidence="4 5">
    <name type="scientific">Dialister micraerophilus DSM 19965</name>
    <dbReference type="NCBI Taxonomy" id="888062"/>
    <lineage>
        <taxon>Bacteria</taxon>
        <taxon>Bacillati</taxon>
        <taxon>Bacillota</taxon>
        <taxon>Negativicutes</taxon>
        <taxon>Veillonellales</taxon>
        <taxon>Veillonellaceae</taxon>
        <taxon>Dialister</taxon>
    </lineage>
</organism>
<keyword evidence="5" id="KW-1185">Reference proteome</keyword>
<dbReference type="EMBL" id="AFBB01000016">
    <property type="protein sequence ID" value="EGF13643.1"/>
    <property type="molecule type" value="Genomic_DNA"/>
</dbReference>
<feature type="domain" description="SLH" evidence="3">
    <location>
        <begin position="42"/>
        <end position="105"/>
    </location>
</feature>
<feature type="region of interest" description="Disordered" evidence="1">
    <location>
        <begin position="164"/>
        <end position="193"/>
    </location>
</feature>
<evidence type="ECO:0000313" key="4">
    <source>
        <dbReference type="EMBL" id="EGF13643.1"/>
    </source>
</evidence>
<dbReference type="STRING" id="888062.HMPREF9083_0766"/>
<comment type="caution">
    <text evidence="4">The sequence shown here is derived from an EMBL/GenBank/DDBJ whole genome shotgun (WGS) entry which is preliminary data.</text>
</comment>
<dbReference type="eggNOG" id="COG3203">
    <property type="taxonomic scope" value="Bacteria"/>
</dbReference>
<name>F2BX78_9FIRM</name>
<evidence type="ECO:0000256" key="1">
    <source>
        <dbReference type="SAM" id="MobiDB-lite"/>
    </source>
</evidence>
<dbReference type="InterPro" id="IPR051465">
    <property type="entry name" value="Cell_Envelope_Struct_Comp"/>
</dbReference>
<keyword evidence="2" id="KW-0732">Signal</keyword>
<protein>
    <recommendedName>
        <fullName evidence="3">SLH domain-containing protein</fullName>
    </recommendedName>
</protein>
<feature type="chain" id="PRO_5003274487" description="SLH domain-containing protein" evidence="2">
    <location>
        <begin position="43"/>
        <end position="488"/>
    </location>
</feature>
<proteinExistence type="predicted"/>
<dbReference type="PROSITE" id="PS51272">
    <property type="entry name" value="SLH"/>
    <property type="match status" value="1"/>
</dbReference>
<sequence>MTNEETRKLANIGANLKGENLMKKILALAAVAALTAGVSAYAANPFSDVSTDHWAYQAVADLSAQGVVEGYPNGTFQGEKHITRYEVAQIVARLLAQESQLNAQQRATVEKLAAEYADELNNLGVRVSNLENKVGNVTWGGDARVKFERASLKEANKAAKEKAVAENAQVKQAKQDLDTANKGQDEQAKKDKKTAYDKAVKTAGDTYDAAHKDDAEHADAYLARIRLNLKAQANDKVAVKARLATEFDLKDGGDMAVEVERLHAEYAPAEGFTLDLGRTDATLGAGLLYDDTFDGVVASYGIGQFNLQAGYGRYREMKGAQYEVNNVKKDREAIFVQGSTKIADQVNIGAFYTRLEKLDAEKDQDAKAFYGVNAKADLYKGLSVDGEYVRRDDKVADEHPAMWTAGAAYEFGPATLGVHYYDVDANAYFGGSTAAYLYDNAKFWIASGEVAVAKDVTLKADYLFKGEQKDDSSKDLDSVWNVSLNYVF</sequence>
<accession>F2BX78</accession>
<feature type="signal peptide" evidence="2">
    <location>
        <begin position="1"/>
        <end position="42"/>
    </location>
</feature>
<reference evidence="4 5" key="1">
    <citation type="submission" date="2011-02" db="EMBL/GenBank/DDBJ databases">
        <authorList>
            <person name="Muzny D."/>
            <person name="Qin X."/>
            <person name="Deng J."/>
            <person name="Jiang H."/>
            <person name="Liu Y."/>
            <person name="Qu J."/>
            <person name="Song X.-Z."/>
            <person name="Zhang L."/>
            <person name="Thornton R."/>
            <person name="Coyle M."/>
            <person name="Francisco L."/>
            <person name="Jackson L."/>
            <person name="Javaid M."/>
            <person name="Korchina V."/>
            <person name="Kovar C."/>
            <person name="Mata R."/>
            <person name="Mathew T."/>
            <person name="Ngo R."/>
            <person name="Nguyen L."/>
            <person name="Nguyen N."/>
            <person name="Okwuonu G."/>
            <person name="Ongeri F."/>
            <person name="Pham C."/>
            <person name="Simmons D."/>
            <person name="Wilczek-Boney K."/>
            <person name="Hale W."/>
            <person name="Jakkamsetti A."/>
            <person name="Pham P."/>
            <person name="Ruth R."/>
            <person name="San Lucas F."/>
            <person name="Warren J."/>
            <person name="Zhang J."/>
            <person name="Zhao Z."/>
            <person name="Zhou C."/>
            <person name="Zhu D."/>
            <person name="Lee S."/>
            <person name="Bess C."/>
            <person name="Blankenburg K."/>
            <person name="Forbes L."/>
            <person name="Fu Q."/>
            <person name="Gubbala S."/>
            <person name="Hirani K."/>
            <person name="Jayaseelan J.C."/>
            <person name="Lara F."/>
            <person name="Munidasa M."/>
            <person name="Palculict T."/>
            <person name="Patil S."/>
            <person name="Pu L.-L."/>
            <person name="Saada N."/>
            <person name="Tang L."/>
            <person name="Weissenberger G."/>
            <person name="Zhu Y."/>
            <person name="Hemphill L."/>
            <person name="Shang Y."/>
            <person name="Youmans B."/>
            <person name="Ayvaz T."/>
            <person name="Ross M."/>
            <person name="Santibanez J."/>
            <person name="Aqrawi P."/>
            <person name="Gross S."/>
            <person name="Joshi V."/>
            <person name="Fowler G."/>
            <person name="Nazareth L."/>
            <person name="Reid J."/>
            <person name="Worley K."/>
            <person name="Petrosino J."/>
            <person name="Highlander S."/>
            <person name="Gibbs R."/>
        </authorList>
    </citation>
    <scope>NUCLEOTIDE SEQUENCE [LARGE SCALE GENOMIC DNA]</scope>
    <source>
        <strain evidence="4 5">DSM 19965</strain>
    </source>
</reference>